<protein>
    <submittedName>
        <fullName evidence="1">Uncharacterized protein</fullName>
    </submittedName>
</protein>
<proteinExistence type="predicted"/>
<evidence type="ECO:0000313" key="2">
    <source>
        <dbReference type="Proteomes" id="UP000703720"/>
    </source>
</evidence>
<gene>
    <name evidence="1" type="ORF">JOF42_000795</name>
</gene>
<comment type="caution">
    <text evidence="1">The sequence shown here is derived from an EMBL/GenBank/DDBJ whole genome shotgun (WGS) entry which is preliminary data.</text>
</comment>
<dbReference type="RefSeq" id="WP_210096668.1">
    <property type="nucleotide sequence ID" value="NZ_BAAAIO010000001.1"/>
</dbReference>
<keyword evidence="2" id="KW-1185">Reference proteome</keyword>
<reference evidence="1 2" key="1">
    <citation type="submission" date="2021-03" db="EMBL/GenBank/DDBJ databases">
        <title>Sequencing the genomes of 1000 actinobacteria strains.</title>
        <authorList>
            <person name="Klenk H.-P."/>
        </authorList>
    </citation>
    <scope>NUCLEOTIDE SEQUENCE [LARGE SCALE GENOMIC DNA]</scope>
    <source>
        <strain evidence="1 2">DSM 13468</strain>
    </source>
</reference>
<sequence>MSAEATTTFHSNADAATTAAAVQRVLAENKAKVLHESPDGMQIDFQTRKTMLNWELLGRAITTPAESGSDVQLTLNVHHNRPPALLDGKKNKKAVEKLAAQIQAAIG</sequence>
<organism evidence="1 2">
    <name type="scientific">Microbacterium phyllosphaerae</name>
    <dbReference type="NCBI Taxonomy" id="124798"/>
    <lineage>
        <taxon>Bacteria</taxon>
        <taxon>Bacillati</taxon>
        <taxon>Actinomycetota</taxon>
        <taxon>Actinomycetes</taxon>
        <taxon>Micrococcales</taxon>
        <taxon>Microbacteriaceae</taxon>
        <taxon>Microbacterium</taxon>
    </lineage>
</organism>
<dbReference type="EMBL" id="JAGIOA010000001">
    <property type="protein sequence ID" value="MBP2377300.1"/>
    <property type="molecule type" value="Genomic_DNA"/>
</dbReference>
<accession>A0ABS4WM63</accession>
<dbReference type="Proteomes" id="UP000703720">
    <property type="component" value="Unassembled WGS sequence"/>
</dbReference>
<name>A0ABS4WM63_9MICO</name>
<evidence type="ECO:0000313" key="1">
    <source>
        <dbReference type="EMBL" id="MBP2377300.1"/>
    </source>
</evidence>